<feature type="compositionally biased region" description="Basic and acidic residues" evidence="1">
    <location>
        <begin position="10"/>
        <end position="32"/>
    </location>
</feature>
<evidence type="ECO:0000313" key="3">
    <source>
        <dbReference type="Proteomes" id="UP001178461"/>
    </source>
</evidence>
<organism evidence="2 3">
    <name type="scientific">Podarcis lilfordi</name>
    <name type="common">Lilford's wall lizard</name>
    <dbReference type="NCBI Taxonomy" id="74358"/>
    <lineage>
        <taxon>Eukaryota</taxon>
        <taxon>Metazoa</taxon>
        <taxon>Chordata</taxon>
        <taxon>Craniata</taxon>
        <taxon>Vertebrata</taxon>
        <taxon>Euteleostomi</taxon>
        <taxon>Lepidosauria</taxon>
        <taxon>Squamata</taxon>
        <taxon>Bifurcata</taxon>
        <taxon>Unidentata</taxon>
        <taxon>Episquamata</taxon>
        <taxon>Laterata</taxon>
        <taxon>Lacertibaenia</taxon>
        <taxon>Lacertidae</taxon>
        <taxon>Podarcis</taxon>
    </lineage>
</organism>
<evidence type="ECO:0000313" key="2">
    <source>
        <dbReference type="EMBL" id="CAI5788567.1"/>
    </source>
</evidence>
<sequence>MASEGAGSATKHEIADKKVAVEHMGRPDKESIVRGGPPFPNRARRFPSTTSCSWHPALSGGTLRQERHRVAL</sequence>
<dbReference type="Proteomes" id="UP001178461">
    <property type="component" value="Chromosome 12"/>
</dbReference>
<gene>
    <name evidence="2" type="ORF">PODLI_1B011539</name>
</gene>
<keyword evidence="3" id="KW-1185">Reference proteome</keyword>
<proteinExistence type="predicted"/>
<feature type="region of interest" description="Disordered" evidence="1">
    <location>
        <begin position="1"/>
        <end position="72"/>
    </location>
</feature>
<protein>
    <submittedName>
        <fullName evidence="2">Uncharacterized protein</fullName>
    </submittedName>
</protein>
<evidence type="ECO:0000256" key="1">
    <source>
        <dbReference type="SAM" id="MobiDB-lite"/>
    </source>
</evidence>
<accession>A0AA35L2A3</accession>
<name>A0AA35L2A3_9SAUR</name>
<dbReference type="EMBL" id="OX395137">
    <property type="protein sequence ID" value="CAI5788567.1"/>
    <property type="molecule type" value="Genomic_DNA"/>
</dbReference>
<reference evidence="2" key="1">
    <citation type="submission" date="2022-12" db="EMBL/GenBank/DDBJ databases">
        <authorList>
            <person name="Alioto T."/>
            <person name="Alioto T."/>
            <person name="Gomez Garrido J."/>
        </authorList>
    </citation>
    <scope>NUCLEOTIDE SEQUENCE</scope>
</reference>
<dbReference type="AlphaFoldDB" id="A0AA35L2A3"/>